<keyword evidence="1" id="KW-0732">Signal</keyword>
<sequence>MKLLTRYTLLVAGLLGATYLWADSGQDDSSNLLRNPNTLSRNDVRMSGEKFIAAWLAKDNEQEQLKANMYLLGVMDATENKAWCGYSVALPGSLRESIYNYFKKLPQDRKKEAASALITEALSQDLPCKKGAQS</sequence>
<name>A0AAX3L5C9_9ENTR</name>
<dbReference type="Pfam" id="PF18602">
    <property type="entry name" value="Rap1a"/>
    <property type="match status" value="1"/>
</dbReference>
<dbReference type="AlphaFoldDB" id="A0AAX3L5C9"/>
<accession>A0AAX3L5C9</accession>
<keyword evidence="4" id="KW-1185">Reference proteome</keyword>
<dbReference type="EMBL" id="CP116347">
    <property type="protein sequence ID" value="WCE11284.1"/>
    <property type="molecule type" value="Genomic_DNA"/>
</dbReference>
<dbReference type="InterPro" id="IPR041238">
    <property type="entry name" value="Rap1a"/>
</dbReference>
<evidence type="ECO:0000313" key="4">
    <source>
        <dbReference type="Proteomes" id="UP001210538"/>
    </source>
</evidence>
<feature type="chain" id="PRO_5043489204" evidence="1">
    <location>
        <begin position="23"/>
        <end position="134"/>
    </location>
</feature>
<reference evidence="3 4" key="1">
    <citation type="submission" date="2023-01" db="EMBL/GenBank/DDBJ databases">
        <title>Genome sequence resource and annotation of Enterobacter ludwigii, an economically important pathogen of seedling wilt with strawberry.</title>
        <authorList>
            <person name="Xie Y."/>
        </authorList>
    </citation>
    <scope>NUCLEOTIDE SEQUENCE [LARGE SCALE GENOMIC DNA]</scope>
    <source>
        <strain evidence="3 4">CM-TZ4</strain>
    </source>
</reference>
<feature type="domain" description="Rap1a immunity protein" evidence="2">
    <location>
        <begin position="54"/>
        <end position="128"/>
    </location>
</feature>
<dbReference type="RefSeq" id="WP_223399073.1">
    <property type="nucleotide sequence ID" value="NZ_CAWPLG010000223.1"/>
</dbReference>
<protein>
    <submittedName>
        <fullName evidence="3">Rap1a/Tai family immunity protein</fullName>
    </submittedName>
</protein>
<gene>
    <name evidence="3" type="ORF">PHA72_14350</name>
</gene>
<evidence type="ECO:0000259" key="2">
    <source>
        <dbReference type="Pfam" id="PF18602"/>
    </source>
</evidence>
<evidence type="ECO:0000256" key="1">
    <source>
        <dbReference type="SAM" id="SignalP"/>
    </source>
</evidence>
<evidence type="ECO:0000313" key="3">
    <source>
        <dbReference type="EMBL" id="WCE11284.1"/>
    </source>
</evidence>
<proteinExistence type="predicted"/>
<dbReference type="Proteomes" id="UP001210538">
    <property type="component" value="Chromosome"/>
</dbReference>
<dbReference type="Gene3D" id="1.10.890.40">
    <property type="match status" value="1"/>
</dbReference>
<organism evidence="3 4">
    <name type="scientific">Enterobacter ludwigii</name>
    <dbReference type="NCBI Taxonomy" id="299767"/>
    <lineage>
        <taxon>Bacteria</taxon>
        <taxon>Pseudomonadati</taxon>
        <taxon>Pseudomonadota</taxon>
        <taxon>Gammaproteobacteria</taxon>
        <taxon>Enterobacterales</taxon>
        <taxon>Enterobacteriaceae</taxon>
        <taxon>Enterobacter</taxon>
        <taxon>Enterobacter cloacae complex</taxon>
    </lineage>
</organism>
<feature type="signal peptide" evidence="1">
    <location>
        <begin position="1"/>
        <end position="22"/>
    </location>
</feature>